<dbReference type="Proteomes" id="UP001162060">
    <property type="component" value="Unassembled WGS sequence"/>
</dbReference>
<proteinExistence type="predicted"/>
<reference evidence="1" key="1">
    <citation type="submission" date="2024-01" db="EMBL/GenBank/DDBJ databases">
        <authorList>
            <person name="Webb A."/>
        </authorList>
    </citation>
    <scope>NUCLEOTIDE SEQUENCE</scope>
    <source>
        <strain evidence="1">Pm1</strain>
    </source>
</reference>
<evidence type="ECO:0000313" key="2">
    <source>
        <dbReference type="Proteomes" id="UP001162060"/>
    </source>
</evidence>
<organism evidence="1 2">
    <name type="scientific">Peronospora matthiolae</name>
    <dbReference type="NCBI Taxonomy" id="2874970"/>
    <lineage>
        <taxon>Eukaryota</taxon>
        <taxon>Sar</taxon>
        <taxon>Stramenopiles</taxon>
        <taxon>Oomycota</taxon>
        <taxon>Peronosporomycetes</taxon>
        <taxon>Peronosporales</taxon>
        <taxon>Peronosporaceae</taxon>
        <taxon>Peronospora</taxon>
    </lineage>
</organism>
<protein>
    <submittedName>
        <fullName evidence="1">Uncharacterized protein</fullName>
    </submittedName>
</protein>
<comment type="caution">
    <text evidence="1">The sequence shown here is derived from an EMBL/GenBank/DDBJ whole genome shotgun (WGS) entry which is preliminary data.</text>
</comment>
<dbReference type="EMBL" id="CAKLBY020000188">
    <property type="protein sequence ID" value="CAK7932148.1"/>
    <property type="molecule type" value="Genomic_DNA"/>
</dbReference>
<evidence type="ECO:0000313" key="1">
    <source>
        <dbReference type="EMBL" id="CAK7932148.1"/>
    </source>
</evidence>
<name>A0AAV1UET2_9STRA</name>
<accession>A0AAV1UET2</accession>
<gene>
    <name evidence="1" type="ORF">PM001_LOCUS17298</name>
</gene>
<sequence length="119" mass="13219">MDGGRSDGGCRGDGKFQCDWDVLESSGRQARADGAGANHPPLCCRIVVNVYTSDGVDEQIGETSFGLFSTLKTDVDKERGVWTSMMGEYVMRVLMLQQHLLGWEPHKQDARPRSRTLLE</sequence>
<dbReference type="AlphaFoldDB" id="A0AAV1UET2"/>